<dbReference type="PANTHER" id="PTHR42935">
    <property type="entry name" value="SLR0930 PROTEIN"/>
    <property type="match status" value="1"/>
</dbReference>
<dbReference type="OrthoDB" id="9812140at2"/>
<dbReference type="Pfam" id="PF05673">
    <property type="entry name" value="DUF815"/>
    <property type="match status" value="1"/>
</dbReference>
<dbReference type="EMBL" id="JEOB01000004">
    <property type="protein sequence ID" value="EXM37889.1"/>
    <property type="molecule type" value="Genomic_DNA"/>
</dbReference>
<evidence type="ECO:0000313" key="1">
    <source>
        <dbReference type="EMBL" id="EXM37889.1"/>
    </source>
</evidence>
<reference evidence="1 2" key="1">
    <citation type="submission" date="2013-06" db="EMBL/GenBank/DDBJ databases">
        <title>Rumen cellulosomics: divergent fiber-degrading strategies revealed by comparative genome-wide analysis of six Ruminococcal strains.</title>
        <authorList>
            <person name="Dassa B."/>
            <person name="Borovok I."/>
            <person name="Lamed R."/>
            <person name="Flint H."/>
            <person name="Yeoman C.J."/>
            <person name="White B."/>
            <person name="Bayer E.A."/>
        </authorList>
    </citation>
    <scope>NUCLEOTIDE SEQUENCE [LARGE SCALE GENOMIC DNA]</scope>
    <source>
        <strain evidence="1 2">SY3</strain>
    </source>
</reference>
<dbReference type="AlphaFoldDB" id="A0A011UBB9"/>
<dbReference type="RefSeq" id="WP_037289886.1">
    <property type="nucleotide sequence ID" value="NZ_JEOB01000004.1"/>
</dbReference>
<organism evidence="1 2">
    <name type="scientific">Ruminococcus albus SY3</name>
    <dbReference type="NCBI Taxonomy" id="1341156"/>
    <lineage>
        <taxon>Bacteria</taxon>
        <taxon>Bacillati</taxon>
        <taxon>Bacillota</taxon>
        <taxon>Clostridia</taxon>
        <taxon>Eubacteriales</taxon>
        <taxon>Oscillospiraceae</taxon>
        <taxon>Ruminococcus</taxon>
    </lineage>
</organism>
<keyword evidence="2" id="KW-1185">Reference proteome</keyword>
<dbReference type="PANTHER" id="PTHR42935:SF1">
    <property type="entry name" value="SLR0930 PROTEIN"/>
    <property type="match status" value="1"/>
</dbReference>
<dbReference type="Gene3D" id="3.40.50.300">
    <property type="entry name" value="P-loop containing nucleotide triphosphate hydrolases"/>
    <property type="match status" value="1"/>
</dbReference>
<dbReference type="CDD" id="cd00009">
    <property type="entry name" value="AAA"/>
    <property type="match status" value="1"/>
</dbReference>
<dbReference type="InterPro" id="IPR008533">
    <property type="entry name" value="DUF815"/>
</dbReference>
<dbReference type="InterPro" id="IPR027417">
    <property type="entry name" value="P-loop_NTPase"/>
</dbReference>
<name>A0A011UBB9_RUMAL</name>
<proteinExistence type="predicted"/>
<sequence>MTDFKRILKQIRSLVIFKELRRDDVLTDMIQTILAICEEDTENAVEWYCDMCGDLYKSGDDLTEYIMKIILEDENLFILKKGEGIETGTMLDNCLANELAFLEELATIPSSEFISRINYDGFLPEYKISPRDFSQIYAQRVHEIKKIGYGIYSKYNIFIIKDGVMTPVEHADPIRLSQLHDYENERSQVIANTKALLAGKPANNVLLYGDCGTGKSSTVKAIANEYACEGLRLIELKKKQLHEIPNIVEKISKNPLKFIIFIDDLSFTEDDNDYAALKAILEGSVASTASNLVIYATSNRRHLVRETFTARKGDEIHFKDTMQELLSLSDRFGLTVTFQKPDKNLFLDLVNKLADEYEVKTDRAELEVKAEAFALSKGGRSPRVAKQFIEYVKGTEE</sequence>
<comment type="caution">
    <text evidence="1">The sequence shown here is derived from an EMBL/GenBank/DDBJ whole genome shotgun (WGS) entry which is preliminary data.</text>
</comment>
<evidence type="ECO:0000313" key="2">
    <source>
        <dbReference type="Proteomes" id="UP000021369"/>
    </source>
</evidence>
<protein>
    <submittedName>
        <fullName evidence="1">ATPase AAA</fullName>
    </submittedName>
</protein>
<dbReference type="SUPFAM" id="SSF52540">
    <property type="entry name" value="P-loop containing nucleoside triphosphate hydrolases"/>
    <property type="match status" value="1"/>
</dbReference>
<dbReference type="Proteomes" id="UP000021369">
    <property type="component" value="Unassembled WGS sequence"/>
</dbReference>
<accession>A0A011UBB9</accession>
<dbReference type="PATRIC" id="fig|1341156.4.peg.2879"/>
<gene>
    <name evidence="1" type="ORF">RASY3_16400</name>
</gene>